<feature type="domain" description="DNA-directed DNA polymerase X" evidence="3">
    <location>
        <begin position="7"/>
        <end position="364"/>
    </location>
</feature>
<dbReference type="Pfam" id="PF02811">
    <property type="entry name" value="PHP"/>
    <property type="match status" value="1"/>
</dbReference>
<dbReference type="InterPro" id="IPR010996">
    <property type="entry name" value="HHH_MUS81"/>
</dbReference>
<organism evidence="4 5">
    <name type="scientific">Candidatus Roizmanbacteria bacterium GW2011_GWA2_37_7</name>
    <dbReference type="NCBI Taxonomy" id="1618481"/>
    <lineage>
        <taxon>Bacteria</taxon>
        <taxon>Candidatus Roizmaniibacteriota</taxon>
    </lineage>
</organism>
<accession>A0A0G0HCL4</accession>
<keyword evidence="2" id="KW-0548">Nucleotidyltransferase</keyword>
<dbReference type="GO" id="GO:0003677">
    <property type="term" value="F:DNA binding"/>
    <property type="evidence" value="ECO:0007669"/>
    <property type="project" value="InterPro"/>
</dbReference>
<sequence length="643" mass="73026">MTSNDHFSNKSIAELLRNIAAAYQLQEGSESGKNNRFRIIAYEKAADTIEHLSRELRDIWYEGKLYKITGIGSGIGSALEEIFTTGESQHFNEILKGIPQSVFLLMKVPGIGPKKAFRLVFHFGLTDTETVVHELRNLARANKVADLEGFGTKSQDDILEGLNIFERKDKREERMSISYAMEIASGVIQYMKKLGTIIKRIDSLGSLRRRVATIGDIDIAVAIDEIIEGSDPQSAHMRVRPSQAIIDHFLKYPGKRSVEAAGERKASILAAGNIRIDLRVQDSESYGSMLQYLTGSKAHNIKLREYALKKGYSLSEYGMKVVKRNNLRHSDPPADGEESIKKFKDEKSLYSFLGLQTPPPEIREGTSEIYYAKRGMLPKLVTIEDIKGDFHLHSSYDLKPSHDLGLDTYEEMVRKAKELQYEYIGFSEHNPKQSGLSENDVKTIMEKRKRYIDSVMKPLHFPYFIGLEVDILPDGRIALPESAIEYVDYLIVSLHSSFTMDMQKMTTRVLRALSYPKVKIFGHPTARLLGKRDGVEMDWDQIFDQVKKNNQALEINAAPSRLDLPDSLVKEGVEKGAKFIIDTDAHAVVNMDWMKYGVDVARRGWLTEKDVVNTWSYPKIKKWFNSAFKSPKILPYLHQGSWV</sequence>
<dbReference type="SUPFAM" id="SSF47802">
    <property type="entry name" value="DNA polymerase beta, N-terminal domain-like"/>
    <property type="match status" value="1"/>
</dbReference>
<dbReference type="Proteomes" id="UP000034471">
    <property type="component" value="Unassembled WGS sequence"/>
</dbReference>
<dbReference type="InterPro" id="IPR037160">
    <property type="entry name" value="DNA_Pol_thumb_sf"/>
</dbReference>
<reference evidence="4 5" key="1">
    <citation type="journal article" date="2015" name="Nature">
        <title>rRNA introns, odd ribosomes, and small enigmatic genomes across a large radiation of phyla.</title>
        <authorList>
            <person name="Brown C.T."/>
            <person name="Hug L.A."/>
            <person name="Thomas B.C."/>
            <person name="Sharon I."/>
            <person name="Castelle C.J."/>
            <person name="Singh A."/>
            <person name="Wilkins M.J."/>
            <person name="Williams K.H."/>
            <person name="Banfield J.F."/>
        </authorList>
    </citation>
    <scope>NUCLEOTIDE SEQUENCE [LARGE SCALE GENOMIC DNA]</scope>
</reference>
<dbReference type="Pfam" id="PF14716">
    <property type="entry name" value="HHH_8"/>
    <property type="match status" value="1"/>
</dbReference>
<dbReference type="SUPFAM" id="SSF89550">
    <property type="entry name" value="PHP domain-like"/>
    <property type="match status" value="1"/>
</dbReference>
<dbReference type="InterPro" id="IPR027421">
    <property type="entry name" value="DNA_pol_lamdba_lyase_dom_sf"/>
</dbReference>
<dbReference type="InterPro" id="IPR002054">
    <property type="entry name" value="DNA-dir_DNA_pol_X"/>
</dbReference>
<dbReference type="CDD" id="cd00141">
    <property type="entry name" value="NT_POLXc"/>
    <property type="match status" value="1"/>
</dbReference>
<dbReference type="SUPFAM" id="SSF81301">
    <property type="entry name" value="Nucleotidyltransferase"/>
    <property type="match status" value="1"/>
</dbReference>
<dbReference type="GO" id="GO:0042578">
    <property type="term" value="F:phosphoric ester hydrolase activity"/>
    <property type="evidence" value="ECO:0007669"/>
    <property type="project" value="TreeGrafter"/>
</dbReference>
<name>A0A0G0HCL4_9BACT</name>
<dbReference type="GO" id="GO:0003887">
    <property type="term" value="F:DNA-directed DNA polymerase activity"/>
    <property type="evidence" value="ECO:0007669"/>
    <property type="project" value="InterPro"/>
</dbReference>
<dbReference type="InterPro" id="IPR043519">
    <property type="entry name" value="NT_sf"/>
</dbReference>
<dbReference type="Pfam" id="PF14791">
    <property type="entry name" value="DNA_pol_B_thumb"/>
    <property type="match status" value="1"/>
</dbReference>
<dbReference type="InterPro" id="IPR029398">
    <property type="entry name" value="PolB_thumb"/>
</dbReference>
<dbReference type="PANTHER" id="PTHR36928">
    <property type="entry name" value="PHOSPHATASE YCDX-RELATED"/>
    <property type="match status" value="1"/>
</dbReference>
<dbReference type="EMBL" id="LBTJ01000074">
    <property type="protein sequence ID" value="KKQ36280.1"/>
    <property type="molecule type" value="Genomic_DNA"/>
</dbReference>
<dbReference type="Gene3D" id="3.20.20.140">
    <property type="entry name" value="Metal-dependent hydrolases"/>
    <property type="match status" value="1"/>
</dbReference>
<evidence type="ECO:0000313" key="4">
    <source>
        <dbReference type="EMBL" id="KKQ36280.1"/>
    </source>
</evidence>
<dbReference type="AlphaFoldDB" id="A0A0G0HCL4"/>
<dbReference type="GO" id="GO:0005829">
    <property type="term" value="C:cytosol"/>
    <property type="evidence" value="ECO:0007669"/>
    <property type="project" value="TreeGrafter"/>
</dbReference>
<evidence type="ECO:0000313" key="5">
    <source>
        <dbReference type="Proteomes" id="UP000034471"/>
    </source>
</evidence>
<dbReference type="Gene3D" id="3.30.210.10">
    <property type="entry name" value="DNA polymerase, thumb domain"/>
    <property type="match status" value="1"/>
</dbReference>
<dbReference type="PANTHER" id="PTHR36928:SF1">
    <property type="entry name" value="PHOSPHATASE YCDX-RELATED"/>
    <property type="match status" value="1"/>
</dbReference>
<dbReference type="CDD" id="cd07436">
    <property type="entry name" value="PHP_PolX"/>
    <property type="match status" value="1"/>
</dbReference>
<dbReference type="InterPro" id="IPR050243">
    <property type="entry name" value="PHP_phosphatase"/>
</dbReference>
<proteinExistence type="predicted"/>
<protein>
    <submittedName>
        <fullName evidence="4">Polymerase X family protein</fullName>
    </submittedName>
</protein>
<dbReference type="InterPro" id="IPR004013">
    <property type="entry name" value="PHP_dom"/>
</dbReference>
<dbReference type="GO" id="GO:0008270">
    <property type="term" value="F:zinc ion binding"/>
    <property type="evidence" value="ECO:0007669"/>
    <property type="project" value="TreeGrafter"/>
</dbReference>
<evidence type="ECO:0000256" key="1">
    <source>
        <dbReference type="ARBA" id="ARBA00022679"/>
    </source>
</evidence>
<evidence type="ECO:0000256" key="2">
    <source>
        <dbReference type="ARBA" id="ARBA00022695"/>
    </source>
</evidence>
<dbReference type="Gene3D" id="1.10.150.110">
    <property type="entry name" value="DNA polymerase beta, N-terminal domain-like"/>
    <property type="match status" value="1"/>
</dbReference>
<dbReference type="InterPro" id="IPR047967">
    <property type="entry name" value="PolX_PHP"/>
</dbReference>
<gene>
    <name evidence="4" type="ORF">US54_C0074G0006</name>
</gene>
<dbReference type="Gene3D" id="1.10.150.20">
    <property type="entry name" value="5' to 3' exonuclease, C-terminal subdomain"/>
    <property type="match status" value="1"/>
</dbReference>
<evidence type="ECO:0000259" key="3">
    <source>
        <dbReference type="SMART" id="SM00483"/>
    </source>
</evidence>
<keyword evidence="1" id="KW-0808">Transferase</keyword>
<dbReference type="InterPro" id="IPR016195">
    <property type="entry name" value="Pol/histidinol_Pase-like"/>
</dbReference>
<comment type="caution">
    <text evidence="4">The sequence shown here is derived from an EMBL/GenBank/DDBJ whole genome shotgun (WGS) entry which is preliminary data.</text>
</comment>
<dbReference type="STRING" id="1618481.US54_C0074G0006"/>
<dbReference type="SMART" id="SM00483">
    <property type="entry name" value="POLXc"/>
    <property type="match status" value="1"/>
</dbReference>
<dbReference type="Gene3D" id="3.30.460.10">
    <property type="entry name" value="Beta Polymerase, domain 2"/>
    <property type="match status" value="1"/>
</dbReference>
<dbReference type="Pfam" id="PF14520">
    <property type="entry name" value="HHH_5"/>
    <property type="match status" value="1"/>
</dbReference>